<organism evidence="4 5">
    <name type="scientific">Caldovatus sediminis</name>
    <dbReference type="NCBI Taxonomy" id="2041189"/>
    <lineage>
        <taxon>Bacteria</taxon>
        <taxon>Pseudomonadati</taxon>
        <taxon>Pseudomonadota</taxon>
        <taxon>Alphaproteobacteria</taxon>
        <taxon>Acetobacterales</taxon>
        <taxon>Roseomonadaceae</taxon>
        <taxon>Caldovatus</taxon>
    </lineage>
</organism>
<evidence type="ECO:0000313" key="5">
    <source>
        <dbReference type="Proteomes" id="UP000597507"/>
    </source>
</evidence>
<proteinExistence type="predicted"/>
<reference evidence="4 5" key="1">
    <citation type="journal article" date="2014" name="Int. J. Syst. Evol. Microbiol.">
        <title>Complete genome sequence of Corynebacterium casei LMG S-19264T (=DSM 44701T), isolated from a smear-ripened cheese.</title>
        <authorList>
            <consortium name="US DOE Joint Genome Institute (JGI-PGF)"/>
            <person name="Walter F."/>
            <person name="Albersmeier A."/>
            <person name="Kalinowski J."/>
            <person name="Ruckert C."/>
        </authorList>
    </citation>
    <scope>NUCLEOTIDE SEQUENCE [LARGE SCALE GENOMIC DNA]</scope>
    <source>
        <strain evidence="4 5">CGMCC 1.16330</strain>
    </source>
</reference>
<dbReference type="Gene3D" id="3.10.129.10">
    <property type="entry name" value="Hotdog Thioesterase"/>
    <property type="match status" value="1"/>
</dbReference>
<dbReference type="Proteomes" id="UP000597507">
    <property type="component" value="Unassembled WGS sequence"/>
</dbReference>
<accession>A0A8J2Z7J7</accession>
<dbReference type="NCBIfam" id="NF008852">
    <property type="entry name" value="PRK11890.1"/>
    <property type="match status" value="1"/>
</dbReference>
<sequence>MERRRSTPLDALSPGARFRTGRRVTAADLAPVAAMLGEAGGALAARAAGSLMTHLIATAFPGFGTAILREDYRYAGTVAEGDALTAEIEVAAVDRAAGRARLACRVLGPDGTALLSGEAEVAPPRVAEERELPETPGASPRPVRMLRALLARCAGLPPVPTAVVHPCDAESLRGALLAAEHGLIAPILVGPEAKIRNAAAAAGLDIAALPLVPAPHSHAAAETAVAQVREGRAAALMKGSLHTDELMEAALAREAGLRTERRVSHCFVLDAPLHPRLLLITDAAVNIQPDLEAKADIARNAIALARAIGIELPKVAILSAVETVTPKIPSTIDAAALCKMAERGQIVGGVLDGPLAFDNAVSQAAAKTKGIASAVAGQADVLLCPDLESGNMLAKQLTYLGGAESAGIVLGLRVPVALTSRADSATARLGSAALLRLMAPRAAAVAATP</sequence>
<dbReference type="Gene3D" id="3.40.718.10">
    <property type="entry name" value="Isopropylmalate Dehydrogenase"/>
    <property type="match status" value="1"/>
</dbReference>
<gene>
    <name evidence="4" type="ORF">GCM10010964_03110</name>
</gene>
<evidence type="ECO:0000256" key="1">
    <source>
        <dbReference type="ARBA" id="ARBA00022679"/>
    </source>
</evidence>
<keyword evidence="5" id="KW-1185">Reference proteome</keyword>
<keyword evidence="1" id="KW-0808">Transferase</keyword>
<dbReference type="RefSeq" id="WP_188897714.1">
    <property type="nucleotide sequence ID" value="NZ_BMKS01000001.1"/>
</dbReference>
<evidence type="ECO:0000259" key="3">
    <source>
        <dbReference type="Pfam" id="PF01515"/>
    </source>
</evidence>
<keyword evidence="2" id="KW-0012">Acyltransferase</keyword>
<evidence type="ECO:0000313" key="4">
    <source>
        <dbReference type="EMBL" id="GGG18246.1"/>
    </source>
</evidence>
<dbReference type="InterPro" id="IPR002505">
    <property type="entry name" value="PTA_PTB"/>
</dbReference>
<dbReference type="PANTHER" id="PTHR43356:SF2">
    <property type="entry name" value="PHOSPHATE ACETYLTRANSFERASE"/>
    <property type="match status" value="1"/>
</dbReference>
<dbReference type="SUPFAM" id="SSF54637">
    <property type="entry name" value="Thioesterase/thiol ester dehydrase-isomerase"/>
    <property type="match status" value="1"/>
</dbReference>
<name>A0A8J2Z7J7_9PROT</name>
<dbReference type="NCBIfam" id="NF006045">
    <property type="entry name" value="PRK08190.1"/>
    <property type="match status" value="1"/>
</dbReference>
<dbReference type="PANTHER" id="PTHR43356">
    <property type="entry name" value="PHOSPHATE ACETYLTRANSFERASE"/>
    <property type="match status" value="1"/>
</dbReference>
<feature type="domain" description="Phosphate acetyl/butaryl transferase" evidence="3">
    <location>
        <begin position="222"/>
        <end position="433"/>
    </location>
</feature>
<protein>
    <submittedName>
        <fullName evidence="4">Bifunctional enoyl-CoA hydratase/phosphate acetyltransferase</fullName>
    </submittedName>
</protein>
<dbReference type="AlphaFoldDB" id="A0A8J2Z7J7"/>
<dbReference type="Pfam" id="PF01515">
    <property type="entry name" value="PTA_PTB"/>
    <property type="match status" value="1"/>
</dbReference>
<dbReference type="SUPFAM" id="SSF53659">
    <property type="entry name" value="Isocitrate/Isopropylmalate dehydrogenase-like"/>
    <property type="match status" value="1"/>
</dbReference>
<evidence type="ECO:0000256" key="2">
    <source>
        <dbReference type="ARBA" id="ARBA00023315"/>
    </source>
</evidence>
<dbReference type="InterPro" id="IPR050500">
    <property type="entry name" value="Phos_Acetyltrans/Butyryltrans"/>
</dbReference>
<dbReference type="GO" id="GO:0016746">
    <property type="term" value="F:acyltransferase activity"/>
    <property type="evidence" value="ECO:0007669"/>
    <property type="project" value="UniProtKB-KW"/>
</dbReference>
<comment type="caution">
    <text evidence="4">The sequence shown here is derived from an EMBL/GenBank/DDBJ whole genome shotgun (WGS) entry which is preliminary data.</text>
</comment>
<dbReference type="InterPro" id="IPR029069">
    <property type="entry name" value="HotDog_dom_sf"/>
</dbReference>
<dbReference type="EMBL" id="BMKS01000001">
    <property type="protein sequence ID" value="GGG18246.1"/>
    <property type="molecule type" value="Genomic_DNA"/>
</dbReference>